<feature type="transmembrane region" description="Helical" evidence="8">
    <location>
        <begin position="166"/>
        <end position="186"/>
    </location>
</feature>
<organism evidence="10 11">
    <name type="scientific">Candidatus Hakubella thermalkaliphila</name>
    <dbReference type="NCBI Taxonomy" id="2754717"/>
    <lineage>
        <taxon>Bacteria</taxon>
        <taxon>Bacillati</taxon>
        <taxon>Actinomycetota</taxon>
        <taxon>Actinomycetota incertae sedis</taxon>
        <taxon>Candidatus Hakubellales</taxon>
        <taxon>Candidatus Hakubellaceae</taxon>
        <taxon>Candidatus Hakubella</taxon>
    </lineage>
</organism>
<feature type="transmembrane region" description="Helical" evidence="8">
    <location>
        <begin position="52"/>
        <end position="78"/>
    </location>
</feature>
<dbReference type="GO" id="GO:0008360">
    <property type="term" value="P:regulation of cell shape"/>
    <property type="evidence" value="ECO:0007669"/>
    <property type="project" value="UniProtKB-UniRule"/>
</dbReference>
<dbReference type="InterPro" id="IPR004268">
    <property type="entry name" value="MurJ"/>
</dbReference>
<gene>
    <name evidence="8" type="primary">murJ</name>
    <name evidence="10" type="ORF">HKBW3S06_00552</name>
</gene>
<feature type="transmembrane region" description="Helical" evidence="8">
    <location>
        <begin position="141"/>
        <end position="159"/>
    </location>
</feature>
<feature type="transmembrane region" description="Helical" evidence="8">
    <location>
        <begin position="235"/>
        <end position="253"/>
    </location>
</feature>
<dbReference type="EMBL" id="BLRV01000035">
    <property type="protein sequence ID" value="GFP21326.1"/>
    <property type="molecule type" value="Genomic_DNA"/>
</dbReference>
<dbReference type="NCBIfam" id="TIGR01695">
    <property type="entry name" value="murJ_mviN"/>
    <property type="match status" value="1"/>
</dbReference>
<reference evidence="10 11" key="1">
    <citation type="journal article" date="2020" name="Front. Microbiol.">
        <title>Single-cell genomics of novel Actinobacteria with the Wood-Ljungdahl pathway discovered in a serpentinizing system.</title>
        <authorList>
            <person name="Merino N."/>
            <person name="Kawai M."/>
            <person name="Boyd E.S."/>
            <person name="Colman D.R."/>
            <person name="McGlynn S.E."/>
            <person name="Nealson K.H."/>
            <person name="Kurokawa K."/>
            <person name="Hongoh Y."/>
        </authorList>
    </citation>
    <scope>NUCLEOTIDE SEQUENCE [LARGE SCALE GENOMIC DNA]</scope>
    <source>
        <strain evidence="10 11">S06</strain>
    </source>
</reference>
<comment type="caution">
    <text evidence="10">The sequence shown here is derived from an EMBL/GenBank/DDBJ whole genome shotgun (WGS) entry which is preliminary data.</text>
</comment>
<name>A0A6V8NSB8_9ACTN</name>
<feature type="transmembrane region" description="Helical" evidence="8">
    <location>
        <begin position="447"/>
        <end position="469"/>
    </location>
</feature>
<protein>
    <recommendedName>
        <fullName evidence="8">Probable lipid II flippase MurJ</fullName>
    </recommendedName>
</protein>
<dbReference type="AlphaFoldDB" id="A0A6V8NSB8"/>
<keyword evidence="4 8" id="KW-0133">Cell shape</keyword>
<evidence type="ECO:0000256" key="1">
    <source>
        <dbReference type="ARBA" id="ARBA00004651"/>
    </source>
</evidence>
<evidence type="ECO:0000256" key="7">
    <source>
        <dbReference type="ARBA" id="ARBA00023136"/>
    </source>
</evidence>
<evidence type="ECO:0000256" key="2">
    <source>
        <dbReference type="ARBA" id="ARBA00022475"/>
    </source>
</evidence>
<comment type="similarity">
    <text evidence="8 9">Belongs to the MurJ/MviN family.</text>
</comment>
<evidence type="ECO:0000313" key="10">
    <source>
        <dbReference type="EMBL" id="GFP21326.1"/>
    </source>
</evidence>
<keyword evidence="3 8" id="KW-0812">Transmembrane</keyword>
<keyword evidence="2 8" id="KW-1003">Cell membrane</keyword>
<feature type="transmembrane region" description="Helical" evidence="8">
    <location>
        <begin position="320"/>
        <end position="343"/>
    </location>
</feature>
<evidence type="ECO:0000256" key="9">
    <source>
        <dbReference type="PIRNR" id="PIRNR002869"/>
    </source>
</evidence>
<dbReference type="GO" id="GO:0034204">
    <property type="term" value="P:lipid translocation"/>
    <property type="evidence" value="ECO:0007669"/>
    <property type="project" value="TreeGrafter"/>
</dbReference>
<sequence length="533" mass="58224">MAEITKRRASTLLTMAGLVMVLSLFSKIFGLIREQVLAAYFGATSEMDAYNIAFYLPNLIRMLLAETTLSSAFIPVFSSYLARKDRENASVVANTVTNLVIVFFTGITVLLYIFAPNIVSILPGLGESPYLFNLTVSMTRIMLPTLLFMSLSGLAAGLLNSYESFGVPALSPVVFNLVIISSVVGLSGRWGILSLGFGVLLGTLGQFVFQLPFLRGKELSYHPVIRLDHPGTRQIFAMAAPLILALGCVQINISVDKIFALTLPGGSVAILNFASLIWYVPLGAFAGAIATVLFPSISRAASLGDVQSLRRFFSLGAREIIYLMLPATAGLMALSVPIVRLIYERGQFDAQATVNVALALLCFAVGLLPYSLLGLLNKTFYSMKDARTPLKVALLSIFLNFLFDWILIRYLSFAGLALATSFVGFINFILLLAILRRRIGGVDGRRIANSFLKIVLATLIMMTVAYFSWDYLDAQLGRSTGAQILSLGGGIFAGLTIYTIMSILLKIEEFQHIFTEIRLRMIRGKDETKKVAD</sequence>
<evidence type="ECO:0000256" key="8">
    <source>
        <dbReference type="HAMAP-Rule" id="MF_02078"/>
    </source>
</evidence>
<keyword evidence="8 9" id="KW-0813">Transport</keyword>
<accession>A0A6V8NSB8</accession>
<feature type="transmembrane region" description="Helical" evidence="8">
    <location>
        <begin position="12"/>
        <end position="32"/>
    </location>
</feature>
<feature type="transmembrane region" description="Helical" evidence="8">
    <location>
        <begin position="414"/>
        <end position="435"/>
    </location>
</feature>
<comment type="pathway">
    <text evidence="8">Cell wall biogenesis; peptidoglycan biosynthesis.</text>
</comment>
<evidence type="ECO:0000256" key="5">
    <source>
        <dbReference type="ARBA" id="ARBA00022984"/>
    </source>
</evidence>
<dbReference type="HAMAP" id="MF_02078">
    <property type="entry name" value="MurJ_MviN"/>
    <property type="match status" value="1"/>
</dbReference>
<feature type="transmembrane region" description="Helical" evidence="8">
    <location>
        <begin position="355"/>
        <end position="376"/>
    </location>
</feature>
<dbReference type="GO" id="GO:0009252">
    <property type="term" value="P:peptidoglycan biosynthetic process"/>
    <property type="evidence" value="ECO:0007669"/>
    <property type="project" value="UniProtKB-UniRule"/>
</dbReference>
<feature type="transmembrane region" description="Helical" evidence="8">
    <location>
        <begin position="273"/>
        <end position="294"/>
    </location>
</feature>
<dbReference type="Proteomes" id="UP000580051">
    <property type="component" value="Unassembled WGS sequence"/>
</dbReference>
<dbReference type="InterPro" id="IPR051050">
    <property type="entry name" value="Lipid_II_flippase_MurJ/MviN"/>
</dbReference>
<dbReference type="Pfam" id="PF03023">
    <property type="entry name" value="MurJ"/>
    <property type="match status" value="1"/>
</dbReference>
<dbReference type="GO" id="GO:0071555">
    <property type="term" value="P:cell wall organization"/>
    <property type="evidence" value="ECO:0007669"/>
    <property type="project" value="UniProtKB-UniRule"/>
</dbReference>
<proteinExistence type="inferred from homology"/>
<dbReference type="PRINTS" id="PR01806">
    <property type="entry name" value="VIRFACTRMVIN"/>
</dbReference>
<evidence type="ECO:0000256" key="6">
    <source>
        <dbReference type="ARBA" id="ARBA00022989"/>
    </source>
</evidence>
<comment type="function">
    <text evidence="8 9">Involved in peptidoglycan biosynthesis. Transports lipid-linked peptidoglycan precursors from the inner to the outer leaflet of the cytoplasmic membrane.</text>
</comment>
<dbReference type="GO" id="GO:0015648">
    <property type="term" value="F:lipid-linked peptidoglycan transporter activity"/>
    <property type="evidence" value="ECO:0007669"/>
    <property type="project" value="UniProtKB-UniRule"/>
</dbReference>
<dbReference type="GO" id="GO:0005886">
    <property type="term" value="C:plasma membrane"/>
    <property type="evidence" value="ECO:0007669"/>
    <property type="project" value="UniProtKB-SubCell"/>
</dbReference>
<dbReference type="CDD" id="cd13123">
    <property type="entry name" value="MATE_MurJ_like"/>
    <property type="match status" value="1"/>
</dbReference>
<keyword evidence="6 8" id="KW-1133">Transmembrane helix</keyword>
<comment type="subcellular location">
    <subcellularLocation>
        <location evidence="1 8">Cell membrane</location>
        <topology evidence="1 8">Multi-pass membrane protein</topology>
    </subcellularLocation>
</comment>
<dbReference type="PANTHER" id="PTHR47019:SF1">
    <property type="entry name" value="LIPID II FLIPPASE MURJ"/>
    <property type="match status" value="1"/>
</dbReference>
<evidence type="ECO:0000256" key="3">
    <source>
        <dbReference type="ARBA" id="ARBA00022692"/>
    </source>
</evidence>
<evidence type="ECO:0000313" key="11">
    <source>
        <dbReference type="Proteomes" id="UP000580051"/>
    </source>
</evidence>
<feature type="transmembrane region" description="Helical" evidence="8">
    <location>
        <begin position="481"/>
        <end position="505"/>
    </location>
</feature>
<feature type="transmembrane region" description="Helical" evidence="8">
    <location>
        <begin position="99"/>
        <end position="121"/>
    </location>
</feature>
<keyword evidence="8 9" id="KW-0961">Cell wall biogenesis/degradation</keyword>
<keyword evidence="7 8" id="KW-0472">Membrane</keyword>
<keyword evidence="5 8" id="KW-0573">Peptidoglycan synthesis</keyword>
<feature type="transmembrane region" description="Helical" evidence="8">
    <location>
        <begin position="388"/>
        <end position="408"/>
    </location>
</feature>
<dbReference type="RefSeq" id="WP_176226457.1">
    <property type="nucleotide sequence ID" value="NZ_BLRV01000035.1"/>
</dbReference>
<dbReference type="PANTHER" id="PTHR47019">
    <property type="entry name" value="LIPID II FLIPPASE MURJ"/>
    <property type="match status" value="1"/>
</dbReference>
<feature type="transmembrane region" description="Helical" evidence="8">
    <location>
        <begin position="192"/>
        <end position="214"/>
    </location>
</feature>
<evidence type="ECO:0000256" key="4">
    <source>
        <dbReference type="ARBA" id="ARBA00022960"/>
    </source>
</evidence>
<dbReference type="UniPathway" id="UPA00219"/>
<dbReference type="PIRSF" id="PIRSF002869">
    <property type="entry name" value="MviN"/>
    <property type="match status" value="1"/>
</dbReference>